<evidence type="ECO:0000313" key="10">
    <source>
        <dbReference type="Proteomes" id="UP000317178"/>
    </source>
</evidence>
<feature type="transmembrane region" description="Helical" evidence="7">
    <location>
        <begin position="172"/>
        <end position="191"/>
    </location>
</feature>
<evidence type="ECO:0000313" key="9">
    <source>
        <dbReference type="EMBL" id="QDU80461.1"/>
    </source>
</evidence>
<dbReference type="PANTHER" id="PTHR12639:SF7">
    <property type="entry name" value="HTTM DOMAIN-CONTAINING PROTEIN"/>
    <property type="match status" value="1"/>
</dbReference>
<sequence>MSVSPSKSHMQNPSQTGGDGFWSRWTATWFEPVPIHGLVFFRIVFGLLIASLIISKYFGLDLIGQYYIKPNFHFTYYGFSWVKPLPPAGMYAVFWAMLAASLGVAFGFCYRFSAATLFGLWTYVFLLEKAVYQNHHYLAMLIAFVLIFIPAHRKFSLDALFRKKIRQDVAPAWSLWAIRILIAIPYIYGAFAKMNGDWLAARPLWIWINVGTISEAMPEAMKVESTAWFMSYYGLLFDLLVVPALFWGRTRLLACLGILAFHGSNIFLFYIGIFPPMMLASTLLFFPKDFFPNLVAAIKRERKFDWSLLWKTEKIELPETGLQNPTGSQRLAICSLVLFFGFQFLFPFRHLMYAGNPSWNGRGDLFAWRMMLDDKRGQAQFRMMDFKNKQEMSVRTLDPKAKINLSLVQQLSMLRQPDMVLEYAQFLEDEYVTARKGAVSKEDVRVYARVLASLNGRPYLDMINPSADLTEINRRLIESDDWIIPELPASQTPKHLSDLMLPELEK</sequence>
<dbReference type="InterPro" id="IPR011020">
    <property type="entry name" value="HTTM-like"/>
</dbReference>
<dbReference type="OrthoDB" id="341137at2"/>
<dbReference type="Pfam" id="PF05090">
    <property type="entry name" value="HTTM"/>
    <property type="match status" value="1"/>
</dbReference>
<evidence type="ECO:0000256" key="2">
    <source>
        <dbReference type="ARBA" id="ARBA00022692"/>
    </source>
</evidence>
<keyword evidence="5" id="KW-1015">Disulfide bond</keyword>
<dbReference type="SMART" id="SM00752">
    <property type="entry name" value="HTTM"/>
    <property type="match status" value="1"/>
</dbReference>
<evidence type="ECO:0000256" key="5">
    <source>
        <dbReference type="ARBA" id="ARBA00023157"/>
    </source>
</evidence>
<keyword evidence="6" id="KW-0456">Lyase</keyword>
<evidence type="ECO:0000259" key="8">
    <source>
        <dbReference type="SMART" id="SM00752"/>
    </source>
</evidence>
<dbReference type="KEGG" id="plon:Pla110_21910"/>
<accession>A0A518CMK9</accession>
<feature type="transmembrane region" description="Helical" evidence="7">
    <location>
        <begin position="227"/>
        <end position="247"/>
    </location>
</feature>
<dbReference type="EMBL" id="CP036281">
    <property type="protein sequence ID" value="QDU80461.1"/>
    <property type="molecule type" value="Genomic_DNA"/>
</dbReference>
<dbReference type="AlphaFoldDB" id="A0A518CMK9"/>
<dbReference type="InterPro" id="IPR007782">
    <property type="entry name" value="VKG_COase"/>
</dbReference>
<name>A0A518CMK9_9PLAN</name>
<dbReference type="InterPro" id="IPR053934">
    <property type="entry name" value="HTTM_dom"/>
</dbReference>
<evidence type="ECO:0000256" key="4">
    <source>
        <dbReference type="ARBA" id="ARBA00023136"/>
    </source>
</evidence>
<dbReference type="InterPro" id="IPR053935">
    <property type="entry name" value="VKGC_lumenal_dom"/>
</dbReference>
<dbReference type="Pfam" id="PF22777">
    <property type="entry name" value="VKGC_lumenal_dom"/>
    <property type="match status" value="1"/>
</dbReference>
<evidence type="ECO:0000256" key="6">
    <source>
        <dbReference type="ARBA" id="ARBA00023239"/>
    </source>
</evidence>
<dbReference type="GO" id="GO:0012505">
    <property type="term" value="C:endomembrane system"/>
    <property type="evidence" value="ECO:0007669"/>
    <property type="project" value="UniProtKB-SubCell"/>
</dbReference>
<keyword evidence="2 7" id="KW-0812">Transmembrane</keyword>
<keyword evidence="4 7" id="KW-0472">Membrane</keyword>
<proteinExistence type="predicted"/>
<dbReference type="Proteomes" id="UP000317178">
    <property type="component" value="Chromosome"/>
</dbReference>
<dbReference type="PANTHER" id="PTHR12639">
    <property type="entry name" value="VITAMIN K-DEPENDENT GAMMA-CARBOXYLASE"/>
    <property type="match status" value="1"/>
</dbReference>
<keyword evidence="10" id="KW-1185">Reference proteome</keyword>
<comment type="subcellular location">
    <subcellularLocation>
        <location evidence="1">Endomembrane system</location>
        <topology evidence="1">Multi-pass membrane protein</topology>
    </subcellularLocation>
</comment>
<dbReference type="GO" id="GO:0019842">
    <property type="term" value="F:vitamin binding"/>
    <property type="evidence" value="ECO:0007669"/>
    <property type="project" value="TreeGrafter"/>
</dbReference>
<keyword evidence="3 7" id="KW-1133">Transmembrane helix</keyword>
<organism evidence="9 10">
    <name type="scientific">Polystyrenella longa</name>
    <dbReference type="NCBI Taxonomy" id="2528007"/>
    <lineage>
        <taxon>Bacteria</taxon>
        <taxon>Pseudomonadati</taxon>
        <taxon>Planctomycetota</taxon>
        <taxon>Planctomycetia</taxon>
        <taxon>Planctomycetales</taxon>
        <taxon>Planctomycetaceae</taxon>
        <taxon>Polystyrenella</taxon>
    </lineage>
</organism>
<reference evidence="9 10" key="1">
    <citation type="submission" date="2019-02" db="EMBL/GenBank/DDBJ databases">
        <title>Deep-cultivation of Planctomycetes and their phenomic and genomic characterization uncovers novel biology.</title>
        <authorList>
            <person name="Wiegand S."/>
            <person name="Jogler M."/>
            <person name="Boedeker C."/>
            <person name="Pinto D."/>
            <person name="Vollmers J."/>
            <person name="Rivas-Marin E."/>
            <person name="Kohn T."/>
            <person name="Peeters S.H."/>
            <person name="Heuer A."/>
            <person name="Rast P."/>
            <person name="Oberbeckmann S."/>
            <person name="Bunk B."/>
            <person name="Jeske O."/>
            <person name="Meyerdierks A."/>
            <person name="Storesund J.E."/>
            <person name="Kallscheuer N."/>
            <person name="Luecker S."/>
            <person name="Lage O.M."/>
            <person name="Pohl T."/>
            <person name="Merkel B.J."/>
            <person name="Hornburger P."/>
            <person name="Mueller R.-W."/>
            <person name="Bruemmer F."/>
            <person name="Labrenz M."/>
            <person name="Spormann A.M."/>
            <person name="Op den Camp H."/>
            <person name="Overmann J."/>
            <person name="Amann R."/>
            <person name="Jetten M.S.M."/>
            <person name="Mascher T."/>
            <person name="Medema M.H."/>
            <person name="Devos D.P."/>
            <person name="Kaster A.-K."/>
            <person name="Ovreas L."/>
            <person name="Rohde M."/>
            <person name="Galperin M.Y."/>
            <person name="Jogler C."/>
        </authorList>
    </citation>
    <scope>NUCLEOTIDE SEQUENCE [LARGE SCALE GENOMIC DNA]</scope>
    <source>
        <strain evidence="9 10">Pla110</strain>
    </source>
</reference>
<dbReference type="GO" id="GO:0008488">
    <property type="term" value="F:gamma-glutamyl carboxylase activity"/>
    <property type="evidence" value="ECO:0007669"/>
    <property type="project" value="InterPro"/>
</dbReference>
<evidence type="ECO:0000256" key="7">
    <source>
        <dbReference type="SAM" id="Phobius"/>
    </source>
</evidence>
<feature type="domain" description="HTTM-like" evidence="8">
    <location>
        <begin position="30"/>
        <end position="290"/>
    </location>
</feature>
<feature type="transmembrane region" description="Helical" evidence="7">
    <location>
        <begin position="134"/>
        <end position="151"/>
    </location>
</feature>
<evidence type="ECO:0000256" key="3">
    <source>
        <dbReference type="ARBA" id="ARBA00022989"/>
    </source>
</evidence>
<gene>
    <name evidence="9" type="ORF">Pla110_21910</name>
</gene>
<feature type="transmembrane region" description="Helical" evidence="7">
    <location>
        <begin position="92"/>
        <end position="114"/>
    </location>
</feature>
<feature type="transmembrane region" description="Helical" evidence="7">
    <location>
        <begin position="39"/>
        <end position="59"/>
    </location>
</feature>
<evidence type="ECO:0000256" key="1">
    <source>
        <dbReference type="ARBA" id="ARBA00004127"/>
    </source>
</evidence>
<protein>
    <submittedName>
        <fullName evidence="9">Vitamin K-dependent gamma-carboxylase</fullName>
    </submittedName>
</protein>